<sequence length="178" mass="21049">MESLAYLWRDYEISIRHNLSRIDAEHFQPILNSPTILQCRKLHMTNALFSFKDFKVLYTVKIIESLHNDKENVEVWQQYWQQFLEHPGVKAVVVFQYFYTENFDIFDRLSKDFSTAVVPNAFKVVFVRAPCHKLLTEFVKTNKTSGEKLELKQGLPVECRNENYEGWVNYVGALYSLI</sequence>
<organism evidence="1 2">
    <name type="scientific">Ditylenchus destructor</name>
    <dbReference type="NCBI Taxonomy" id="166010"/>
    <lineage>
        <taxon>Eukaryota</taxon>
        <taxon>Metazoa</taxon>
        <taxon>Ecdysozoa</taxon>
        <taxon>Nematoda</taxon>
        <taxon>Chromadorea</taxon>
        <taxon>Rhabditida</taxon>
        <taxon>Tylenchina</taxon>
        <taxon>Tylenchomorpha</taxon>
        <taxon>Sphaerularioidea</taxon>
        <taxon>Anguinidae</taxon>
        <taxon>Anguininae</taxon>
        <taxon>Ditylenchus</taxon>
    </lineage>
</organism>
<reference evidence="1" key="1">
    <citation type="submission" date="2022-01" db="EMBL/GenBank/DDBJ databases">
        <title>Genome Sequence Resource for Two Populations of Ditylenchus destructor, the Migratory Endoparasitic Phytonematode.</title>
        <authorList>
            <person name="Zhang H."/>
            <person name="Lin R."/>
            <person name="Xie B."/>
        </authorList>
    </citation>
    <scope>NUCLEOTIDE SEQUENCE</scope>
    <source>
        <strain evidence="1">BazhouSP</strain>
    </source>
</reference>
<comment type="caution">
    <text evidence="1">The sequence shown here is derived from an EMBL/GenBank/DDBJ whole genome shotgun (WGS) entry which is preliminary data.</text>
</comment>
<name>A0AAD4N1U5_9BILA</name>
<accession>A0AAD4N1U5</accession>
<dbReference type="AlphaFoldDB" id="A0AAD4N1U5"/>
<protein>
    <submittedName>
        <fullName evidence="1">Uncharacterized protein</fullName>
    </submittedName>
</protein>
<evidence type="ECO:0000313" key="1">
    <source>
        <dbReference type="EMBL" id="KAI1711867.1"/>
    </source>
</evidence>
<keyword evidence="2" id="KW-1185">Reference proteome</keyword>
<dbReference type="EMBL" id="JAKKPZ010000020">
    <property type="protein sequence ID" value="KAI1711867.1"/>
    <property type="molecule type" value="Genomic_DNA"/>
</dbReference>
<proteinExistence type="predicted"/>
<gene>
    <name evidence="1" type="ORF">DdX_09826</name>
</gene>
<dbReference type="Proteomes" id="UP001201812">
    <property type="component" value="Unassembled WGS sequence"/>
</dbReference>
<evidence type="ECO:0000313" key="2">
    <source>
        <dbReference type="Proteomes" id="UP001201812"/>
    </source>
</evidence>